<keyword evidence="5" id="KW-0410">Iron transport</keyword>
<proteinExistence type="inferred from homology"/>
<dbReference type="Gene3D" id="2.170.130.10">
    <property type="entry name" value="TonB-dependent receptor, plug domain"/>
    <property type="match status" value="1"/>
</dbReference>
<evidence type="ECO:0000313" key="20">
    <source>
        <dbReference type="EMBL" id="SFC43139.1"/>
    </source>
</evidence>
<dbReference type="FunFam" id="2.170.130.10:FF:000001">
    <property type="entry name" value="Catecholate siderophore TonB-dependent receptor"/>
    <property type="match status" value="1"/>
</dbReference>
<dbReference type="PROSITE" id="PS52016">
    <property type="entry name" value="TONB_DEPENDENT_REC_3"/>
    <property type="match status" value="1"/>
</dbReference>
<dbReference type="NCBIfam" id="TIGR01783">
    <property type="entry name" value="TonB-siderophor"/>
    <property type="match status" value="1"/>
</dbReference>
<dbReference type="AlphaFoldDB" id="A0A1I1J3G8"/>
<dbReference type="InterPro" id="IPR036942">
    <property type="entry name" value="Beta-barrel_TonB_sf"/>
</dbReference>
<dbReference type="EMBL" id="FOLX01000001">
    <property type="protein sequence ID" value="SFC43139.1"/>
    <property type="molecule type" value="Genomic_DNA"/>
</dbReference>
<name>A0A1I1J3G8_9RHOB</name>
<evidence type="ECO:0000313" key="21">
    <source>
        <dbReference type="Proteomes" id="UP000231644"/>
    </source>
</evidence>
<dbReference type="PANTHER" id="PTHR32552:SF68">
    <property type="entry name" value="FERRICHROME OUTER MEMBRANE TRANSPORTER_PHAGE RECEPTOR"/>
    <property type="match status" value="1"/>
</dbReference>
<feature type="chain" id="PRO_5014156409" evidence="17">
    <location>
        <begin position="26"/>
        <end position="703"/>
    </location>
</feature>
<dbReference type="InterPro" id="IPR012910">
    <property type="entry name" value="Plug_dom"/>
</dbReference>
<evidence type="ECO:0000256" key="16">
    <source>
        <dbReference type="RuleBase" id="RU003357"/>
    </source>
</evidence>
<dbReference type="PANTHER" id="PTHR32552">
    <property type="entry name" value="FERRICHROME IRON RECEPTOR-RELATED"/>
    <property type="match status" value="1"/>
</dbReference>
<keyword evidence="21" id="KW-1185">Reference proteome</keyword>
<feature type="short sequence motif" description="TonB box" evidence="15">
    <location>
        <begin position="36"/>
        <end position="42"/>
    </location>
</feature>
<gene>
    <name evidence="20" type="ORF">SAMN05421762_0888</name>
</gene>
<dbReference type="OrthoDB" id="9760333at2"/>
<evidence type="ECO:0000256" key="17">
    <source>
        <dbReference type="SAM" id="SignalP"/>
    </source>
</evidence>
<dbReference type="GO" id="GO:0015891">
    <property type="term" value="P:siderophore transport"/>
    <property type="evidence" value="ECO:0007669"/>
    <property type="project" value="InterPro"/>
</dbReference>
<dbReference type="Gene3D" id="2.40.170.20">
    <property type="entry name" value="TonB-dependent receptor, beta-barrel domain"/>
    <property type="match status" value="1"/>
</dbReference>
<keyword evidence="13 14" id="KW-0998">Cell outer membrane</keyword>
<dbReference type="SUPFAM" id="SSF56935">
    <property type="entry name" value="Porins"/>
    <property type="match status" value="1"/>
</dbReference>
<dbReference type="CDD" id="cd01347">
    <property type="entry name" value="ligand_gated_channel"/>
    <property type="match status" value="1"/>
</dbReference>
<keyword evidence="7 17" id="KW-0732">Signal</keyword>
<keyword evidence="9" id="KW-0406">Ion transport</keyword>
<evidence type="ECO:0000256" key="8">
    <source>
        <dbReference type="ARBA" id="ARBA00023004"/>
    </source>
</evidence>
<evidence type="ECO:0000256" key="13">
    <source>
        <dbReference type="ARBA" id="ARBA00023237"/>
    </source>
</evidence>
<evidence type="ECO:0000256" key="4">
    <source>
        <dbReference type="ARBA" id="ARBA00022452"/>
    </source>
</evidence>
<organism evidence="20 21">
    <name type="scientific">Pseudooceanicola nitratireducens</name>
    <dbReference type="NCBI Taxonomy" id="517719"/>
    <lineage>
        <taxon>Bacteria</taxon>
        <taxon>Pseudomonadati</taxon>
        <taxon>Pseudomonadota</taxon>
        <taxon>Alphaproteobacteria</taxon>
        <taxon>Rhodobacterales</taxon>
        <taxon>Paracoccaceae</taxon>
        <taxon>Pseudooceanicola</taxon>
    </lineage>
</organism>
<dbReference type="Pfam" id="PF00593">
    <property type="entry name" value="TonB_dep_Rec_b-barrel"/>
    <property type="match status" value="1"/>
</dbReference>
<dbReference type="InterPro" id="IPR000531">
    <property type="entry name" value="Beta-barrel_TonB"/>
</dbReference>
<evidence type="ECO:0000256" key="15">
    <source>
        <dbReference type="PROSITE-ProRule" id="PRU10143"/>
    </source>
</evidence>
<keyword evidence="6 14" id="KW-0812">Transmembrane</keyword>
<evidence type="ECO:0000259" key="18">
    <source>
        <dbReference type="Pfam" id="PF00593"/>
    </source>
</evidence>
<comment type="similarity">
    <text evidence="2 14 16">Belongs to the TonB-dependent receptor family.</text>
</comment>
<evidence type="ECO:0000256" key="14">
    <source>
        <dbReference type="PROSITE-ProRule" id="PRU01360"/>
    </source>
</evidence>
<dbReference type="GO" id="GO:0009279">
    <property type="term" value="C:cell outer membrane"/>
    <property type="evidence" value="ECO:0007669"/>
    <property type="project" value="UniProtKB-SubCell"/>
</dbReference>
<keyword evidence="3 14" id="KW-0813">Transport</keyword>
<evidence type="ECO:0000256" key="1">
    <source>
        <dbReference type="ARBA" id="ARBA00004571"/>
    </source>
</evidence>
<keyword evidence="12" id="KW-0675">Receptor</keyword>
<dbReference type="InterPro" id="IPR037066">
    <property type="entry name" value="Plug_dom_sf"/>
</dbReference>
<keyword evidence="4 14" id="KW-1134">Transmembrane beta strand</keyword>
<evidence type="ECO:0000256" key="6">
    <source>
        <dbReference type="ARBA" id="ARBA00022692"/>
    </source>
</evidence>
<accession>A0A1I1J3G8</accession>
<dbReference type="GO" id="GO:0015344">
    <property type="term" value="F:siderophore uptake transmembrane transporter activity"/>
    <property type="evidence" value="ECO:0007669"/>
    <property type="project" value="TreeGrafter"/>
</dbReference>
<dbReference type="PROSITE" id="PS00430">
    <property type="entry name" value="TONB_DEPENDENT_REC_1"/>
    <property type="match status" value="1"/>
</dbReference>
<evidence type="ECO:0000256" key="9">
    <source>
        <dbReference type="ARBA" id="ARBA00023065"/>
    </source>
</evidence>
<dbReference type="Proteomes" id="UP000231644">
    <property type="component" value="Unassembled WGS sequence"/>
</dbReference>
<keyword evidence="10 15" id="KW-0798">TonB box</keyword>
<dbReference type="InterPro" id="IPR010105">
    <property type="entry name" value="TonB_sidphr_rcpt"/>
</dbReference>
<feature type="domain" description="TonB-dependent receptor-like beta-barrel" evidence="18">
    <location>
        <begin position="241"/>
        <end position="673"/>
    </location>
</feature>
<dbReference type="RefSeq" id="WP_093450873.1">
    <property type="nucleotide sequence ID" value="NZ_FNZG01000002.1"/>
</dbReference>
<dbReference type="STRING" id="517719.SAMN05421762_0888"/>
<evidence type="ECO:0000259" key="19">
    <source>
        <dbReference type="Pfam" id="PF07715"/>
    </source>
</evidence>
<evidence type="ECO:0000256" key="5">
    <source>
        <dbReference type="ARBA" id="ARBA00022496"/>
    </source>
</evidence>
<dbReference type="Pfam" id="PF07715">
    <property type="entry name" value="Plug"/>
    <property type="match status" value="1"/>
</dbReference>
<keyword evidence="11 14" id="KW-0472">Membrane</keyword>
<evidence type="ECO:0000256" key="10">
    <source>
        <dbReference type="ARBA" id="ARBA00023077"/>
    </source>
</evidence>
<evidence type="ECO:0000256" key="11">
    <source>
        <dbReference type="ARBA" id="ARBA00023136"/>
    </source>
</evidence>
<dbReference type="InterPro" id="IPR039426">
    <property type="entry name" value="TonB-dep_rcpt-like"/>
</dbReference>
<feature type="domain" description="TonB-dependent receptor plug" evidence="19">
    <location>
        <begin position="67"/>
        <end position="168"/>
    </location>
</feature>
<protein>
    <submittedName>
        <fullName evidence="20">Iron complex outermembrane recepter protein</fullName>
    </submittedName>
</protein>
<feature type="signal peptide" evidence="17">
    <location>
        <begin position="1"/>
        <end position="25"/>
    </location>
</feature>
<dbReference type="InterPro" id="IPR010916">
    <property type="entry name" value="TonB_box_CS"/>
</dbReference>
<dbReference type="GO" id="GO:0038023">
    <property type="term" value="F:signaling receptor activity"/>
    <property type="evidence" value="ECO:0007669"/>
    <property type="project" value="InterPro"/>
</dbReference>
<evidence type="ECO:0000256" key="12">
    <source>
        <dbReference type="ARBA" id="ARBA00023170"/>
    </source>
</evidence>
<reference evidence="20 21" key="1">
    <citation type="submission" date="2016-10" db="EMBL/GenBank/DDBJ databases">
        <authorList>
            <person name="de Groot N.N."/>
        </authorList>
    </citation>
    <scope>NUCLEOTIDE SEQUENCE [LARGE SCALE GENOMIC DNA]</scope>
    <source>
        <strain evidence="20 21">DSM 29619</strain>
    </source>
</reference>
<keyword evidence="8" id="KW-0408">Iron</keyword>
<evidence type="ECO:0000256" key="7">
    <source>
        <dbReference type="ARBA" id="ARBA00022729"/>
    </source>
</evidence>
<evidence type="ECO:0000256" key="2">
    <source>
        <dbReference type="ARBA" id="ARBA00009810"/>
    </source>
</evidence>
<evidence type="ECO:0000256" key="3">
    <source>
        <dbReference type="ARBA" id="ARBA00022448"/>
    </source>
</evidence>
<comment type="subcellular location">
    <subcellularLocation>
        <location evidence="1 14">Cell outer membrane</location>
        <topology evidence="1 14">Multi-pass membrane protein</topology>
    </subcellularLocation>
</comment>
<sequence>MTHARRTALMAGASTLTLAASPLMAQENQEVVDLNTIIVTATTDTSTQAEGYVAEYNQSATKSDTPLAKTPQSVSVVTAQQIEDQNAQTLGQALNYTAGVLGEPYGMDPRFDSPTVRGFEARGSQYVNGLRQLRYMGAPAYETYALQQVEVLRGPSSSLYGAGSPAGIINQVQKRAQDFDFGEVGLGFDNNGSKQVFFDFNTAVTDDLSFRVTGIGKDQNTQIKDLGNDRGYLGLAARYRPSDYTTIDVIASYTKDSPISPAGVPFALTGQGNDDYLRQLNTGEPGWDRSDRRIFNLGFEVNHELESGWTLSQSFRYEKFDWEYYGHYVNGTANGGTEITRGANRQVEHNTGISLDTRLAGEVQTGDVVHELLFGIDIRRFKADTVTEFYNSTTGGVGNLTWANPTYGTHPNGTAWYTSTPAITQTQVGVYAQDEIEMGRLRASLALRYDWSKQEGTTYTNFAGNGVVDQSDTALTGRAGLGYEIAEGTLAYLNYSTSFDPEIGVDGSGNTLKPLTARQWEAGVKYEPTGYRGLVTASVYDLQQENLTINLGGALGRQQIGKVKSYGFELETVAELTRGLNLRASYAYNRTRVVENGGSNNGNEMPNAPRHMSGIWLDQTFDSGFRLGGGARFIGSRKGDLANTYSLAGVTLFDLGVGYSTDKFDASLNVGNVFDKVYLANCGSFGCYYGEGRTITAKISYKW</sequence>